<keyword evidence="6" id="KW-0067">ATP-binding</keyword>
<evidence type="ECO:0000256" key="8">
    <source>
        <dbReference type="ARBA" id="ARBA00048679"/>
    </source>
</evidence>
<evidence type="ECO:0000256" key="1">
    <source>
        <dbReference type="ARBA" id="ARBA00012513"/>
    </source>
</evidence>
<name>A0A1V3IQH9_9PAST</name>
<dbReference type="SUPFAM" id="SSF56112">
    <property type="entry name" value="Protein kinase-like (PK-like)"/>
    <property type="match status" value="1"/>
</dbReference>
<comment type="catalytic activity">
    <reaction evidence="8">
        <text>L-seryl-[protein] + ATP = O-phospho-L-seryl-[protein] + ADP + H(+)</text>
        <dbReference type="Rhea" id="RHEA:17989"/>
        <dbReference type="Rhea" id="RHEA-COMP:9863"/>
        <dbReference type="Rhea" id="RHEA-COMP:11604"/>
        <dbReference type="ChEBI" id="CHEBI:15378"/>
        <dbReference type="ChEBI" id="CHEBI:29999"/>
        <dbReference type="ChEBI" id="CHEBI:30616"/>
        <dbReference type="ChEBI" id="CHEBI:83421"/>
        <dbReference type="ChEBI" id="CHEBI:456216"/>
        <dbReference type="EC" id="2.7.11.1"/>
    </reaction>
</comment>
<evidence type="ECO:0000256" key="4">
    <source>
        <dbReference type="ARBA" id="ARBA00022741"/>
    </source>
</evidence>
<evidence type="ECO:0000313" key="10">
    <source>
        <dbReference type="EMBL" id="OOF44204.1"/>
    </source>
</evidence>
<evidence type="ECO:0000256" key="7">
    <source>
        <dbReference type="ARBA" id="ARBA00047899"/>
    </source>
</evidence>
<evidence type="ECO:0000313" key="11">
    <source>
        <dbReference type="Proteomes" id="UP000189433"/>
    </source>
</evidence>
<feature type="domain" description="RIO-type" evidence="9">
    <location>
        <begin position="43"/>
        <end position="142"/>
    </location>
</feature>
<accession>A0A1V3IQH9</accession>
<evidence type="ECO:0000256" key="2">
    <source>
        <dbReference type="ARBA" id="ARBA00022527"/>
    </source>
</evidence>
<dbReference type="GO" id="GO:0005524">
    <property type="term" value="F:ATP binding"/>
    <property type="evidence" value="ECO:0007669"/>
    <property type="project" value="UniProtKB-KW"/>
</dbReference>
<dbReference type="InterPro" id="IPR018934">
    <property type="entry name" value="RIO_dom"/>
</dbReference>
<dbReference type="STRING" id="1908260.BKK50_03200"/>
<dbReference type="Proteomes" id="UP000189433">
    <property type="component" value="Unassembled WGS sequence"/>
</dbReference>
<keyword evidence="3" id="KW-0808">Transferase</keyword>
<comment type="caution">
    <text evidence="10">The sequence shown here is derived from an EMBL/GenBank/DDBJ whole genome shotgun (WGS) entry which is preliminary data.</text>
</comment>
<reference evidence="10 11" key="1">
    <citation type="submission" date="2016-10" db="EMBL/GenBank/DDBJ databases">
        <title>Rodentibacter gen. nov. and new species.</title>
        <authorList>
            <person name="Christensen H."/>
        </authorList>
    </citation>
    <scope>NUCLEOTIDE SEQUENCE [LARGE SCALE GENOMIC DNA]</scope>
    <source>
        <strain evidence="10 11">CCUG17206</strain>
    </source>
</reference>
<dbReference type="GO" id="GO:0004674">
    <property type="term" value="F:protein serine/threonine kinase activity"/>
    <property type="evidence" value="ECO:0007669"/>
    <property type="project" value="UniProtKB-KW"/>
</dbReference>
<sequence>MRILEQQKGKRIFKFNEGGKDYWLKQPEKLSGIWLLLKPHPKTSFTRELETLLSLAKQNAPVPQVICYGNDFFVLEDVGSSISQWVDNLNVSEDKKYLILSDASQALIGLHREGLVHGRPAVRDIVWNDGKVTFLDFESRSNSQNKDWLIVRDMLFFFHSLCRETSISDALVKETAAYYQTHCNPKDWKLMQNYLSHFSWVYYLLLPFKPIAKKDLIAIYRLFELLH</sequence>
<dbReference type="OrthoDB" id="5564772at2"/>
<dbReference type="AlphaFoldDB" id="A0A1V3IQH9"/>
<proteinExistence type="predicted"/>
<keyword evidence="11" id="KW-1185">Reference proteome</keyword>
<evidence type="ECO:0000256" key="6">
    <source>
        <dbReference type="ARBA" id="ARBA00022840"/>
    </source>
</evidence>
<evidence type="ECO:0000256" key="5">
    <source>
        <dbReference type="ARBA" id="ARBA00022777"/>
    </source>
</evidence>
<dbReference type="RefSeq" id="WP_077415287.1">
    <property type="nucleotide sequence ID" value="NZ_MLHI01000098.1"/>
</dbReference>
<dbReference type="EMBL" id="MLHJ01000021">
    <property type="protein sequence ID" value="OOF44204.1"/>
    <property type="molecule type" value="Genomic_DNA"/>
</dbReference>
<keyword evidence="4" id="KW-0547">Nucleotide-binding</keyword>
<evidence type="ECO:0000259" key="9">
    <source>
        <dbReference type="Pfam" id="PF01163"/>
    </source>
</evidence>
<dbReference type="Pfam" id="PF01163">
    <property type="entry name" value="RIO1"/>
    <property type="match status" value="1"/>
</dbReference>
<keyword evidence="5" id="KW-0418">Kinase</keyword>
<organism evidence="10 11">
    <name type="scientific">Rodentibacter rarus</name>
    <dbReference type="NCBI Taxonomy" id="1908260"/>
    <lineage>
        <taxon>Bacteria</taxon>
        <taxon>Pseudomonadati</taxon>
        <taxon>Pseudomonadota</taxon>
        <taxon>Gammaproteobacteria</taxon>
        <taxon>Pasteurellales</taxon>
        <taxon>Pasteurellaceae</taxon>
        <taxon>Rodentibacter</taxon>
    </lineage>
</organism>
<dbReference type="InterPro" id="IPR011009">
    <property type="entry name" value="Kinase-like_dom_sf"/>
</dbReference>
<dbReference type="EC" id="2.7.11.1" evidence="1"/>
<evidence type="ECO:0000256" key="3">
    <source>
        <dbReference type="ARBA" id="ARBA00022679"/>
    </source>
</evidence>
<protein>
    <recommendedName>
        <fullName evidence="1">non-specific serine/threonine protein kinase</fullName>
        <ecNumber evidence="1">2.7.11.1</ecNumber>
    </recommendedName>
</protein>
<gene>
    <name evidence="10" type="ORF">BKK50_03200</name>
</gene>
<comment type="catalytic activity">
    <reaction evidence="7">
        <text>L-threonyl-[protein] + ATP = O-phospho-L-threonyl-[protein] + ADP + H(+)</text>
        <dbReference type="Rhea" id="RHEA:46608"/>
        <dbReference type="Rhea" id="RHEA-COMP:11060"/>
        <dbReference type="Rhea" id="RHEA-COMP:11605"/>
        <dbReference type="ChEBI" id="CHEBI:15378"/>
        <dbReference type="ChEBI" id="CHEBI:30013"/>
        <dbReference type="ChEBI" id="CHEBI:30616"/>
        <dbReference type="ChEBI" id="CHEBI:61977"/>
        <dbReference type="ChEBI" id="CHEBI:456216"/>
        <dbReference type="EC" id="2.7.11.1"/>
    </reaction>
</comment>
<keyword evidence="2" id="KW-0723">Serine/threonine-protein kinase</keyword>